<dbReference type="Pfam" id="PF13648">
    <property type="entry name" value="Lipocalin_4"/>
    <property type="match status" value="1"/>
</dbReference>
<dbReference type="PROSITE" id="PS51257">
    <property type="entry name" value="PROKAR_LIPOPROTEIN"/>
    <property type="match status" value="1"/>
</dbReference>
<feature type="domain" description="Lipocalin-like" evidence="1">
    <location>
        <begin position="39"/>
        <end position="141"/>
    </location>
</feature>
<evidence type="ECO:0000259" key="1">
    <source>
        <dbReference type="Pfam" id="PF13648"/>
    </source>
</evidence>
<proteinExistence type="predicted"/>
<name>A0A6G9AVR4_9BACT</name>
<gene>
    <name evidence="2" type="ORF">G8759_28500</name>
</gene>
<evidence type="ECO:0000313" key="2">
    <source>
        <dbReference type="EMBL" id="QIP16303.1"/>
    </source>
</evidence>
<reference evidence="2 3" key="1">
    <citation type="submission" date="2020-03" db="EMBL/GenBank/DDBJ databases">
        <authorList>
            <person name="Kim M.K."/>
        </authorList>
    </citation>
    <scope>NUCLEOTIDE SEQUENCE [LARGE SCALE GENOMIC DNA]</scope>
    <source>
        <strain evidence="2 3">BT328</strain>
    </source>
</reference>
<accession>A0A6G9AVR4</accession>
<evidence type="ECO:0000313" key="3">
    <source>
        <dbReference type="Proteomes" id="UP000501802"/>
    </source>
</evidence>
<protein>
    <submittedName>
        <fullName evidence="2">Lipocalin family protein</fullName>
    </submittedName>
</protein>
<dbReference type="Proteomes" id="UP000501802">
    <property type="component" value="Chromosome"/>
</dbReference>
<dbReference type="EMBL" id="CP050063">
    <property type="protein sequence ID" value="QIP16303.1"/>
    <property type="molecule type" value="Genomic_DNA"/>
</dbReference>
<dbReference type="KEGG" id="spib:G8759_28500"/>
<keyword evidence="3" id="KW-1185">Reference proteome</keyword>
<dbReference type="AlphaFoldDB" id="A0A6G9AVR4"/>
<sequence length="167" mass="18103">MMKLGRLLTWALVLAMPLWFGSCKKENGGGDVVTPNSVEGSWKISGMKLKQGNQTEDYLELIKQYVGADAITCLTDSKITFNSNGKVTGVASPKCQSGDADDFNPATDNSTWKVTGDKLTITDSDGPQVYDLTVGGNTMTWSVTEQDDLDGDGKNETYTTVIEFKRA</sequence>
<dbReference type="RefSeq" id="WP_167216069.1">
    <property type="nucleotide sequence ID" value="NZ_CP050063.1"/>
</dbReference>
<dbReference type="InterPro" id="IPR024311">
    <property type="entry name" value="Lipocalin-like"/>
</dbReference>
<organism evidence="2 3">
    <name type="scientific">Spirosoma aureum</name>
    <dbReference type="NCBI Taxonomy" id="2692134"/>
    <lineage>
        <taxon>Bacteria</taxon>
        <taxon>Pseudomonadati</taxon>
        <taxon>Bacteroidota</taxon>
        <taxon>Cytophagia</taxon>
        <taxon>Cytophagales</taxon>
        <taxon>Cytophagaceae</taxon>
        <taxon>Spirosoma</taxon>
    </lineage>
</organism>